<gene>
    <name evidence="6" type="ORF">SAMN04488518_101439</name>
</gene>
<dbReference type="InterPro" id="IPR005119">
    <property type="entry name" value="LysR_subst-bd"/>
</dbReference>
<dbReference type="SUPFAM" id="SSF53850">
    <property type="entry name" value="Periplasmic binding protein-like II"/>
    <property type="match status" value="1"/>
</dbReference>
<evidence type="ECO:0000256" key="1">
    <source>
        <dbReference type="ARBA" id="ARBA00009437"/>
    </source>
</evidence>
<evidence type="ECO:0000256" key="2">
    <source>
        <dbReference type="ARBA" id="ARBA00023015"/>
    </source>
</evidence>
<dbReference type="Gene3D" id="1.10.10.10">
    <property type="entry name" value="Winged helix-like DNA-binding domain superfamily/Winged helix DNA-binding domain"/>
    <property type="match status" value="1"/>
</dbReference>
<dbReference type="InterPro" id="IPR000847">
    <property type="entry name" value="LysR_HTH_N"/>
</dbReference>
<organism evidence="6 7">
    <name type="scientific">Pseudovibrio ascidiaceicola</name>
    <dbReference type="NCBI Taxonomy" id="285279"/>
    <lineage>
        <taxon>Bacteria</taxon>
        <taxon>Pseudomonadati</taxon>
        <taxon>Pseudomonadota</taxon>
        <taxon>Alphaproteobacteria</taxon>
        <taxon>Hyphomicrobiales</taxon>
        <taxon>Stappiaceae</taxon>
        <taxon>Pseudovibrio</taxon>
    </lineage>
</organism>
<reference evidence="6 7" key="1">
    <citation type="submission" date="2016-10" db="EMBL/GenBank/DDBJ databases">
        <authorList>
            <person name="Varghese N."/>
            <person name="Submissions S."/>
        </authorList>
    </citation>
    <scope>NUCLEOTIDE SEQUENCE [LARGE SCALE GENOMIC DNA]</scope>
    <source>
        <strain evidence="6 7">DSM 16392</strain>
    </source>
</reference>
<keyword evidence="3 6" id="KW-0238">DNA-binding</keyword>
<dbReference type="InterPro" id="IPR036388">
    <property type="entry name" value="WH-like_DNA-bd_sf"/>
</dbReference>
<dbReference type="Pfam" id="PF00126">
    <property type="entry name" value="HTH_1"/>
    <property type="match status" value="1"/>
</dbReference>
<dbReference type="InterPro" id="IPR036390">
    <property type="entry name" value="WH_DNA-bd_sf"/>
</dbReference>
<dbReference type="EMBL" id="FOSK01000001">
    <property type="protein sequence ID" value="SFJ95599.1"/>
    <property type="molecule type" value="Genomic_DNA"/>
</dbReference>
<dbReference type="RefSeq" id="WP_063300348.1">
    <property type="nucleotide sequence ID" value="NZ_FOSK01000001.1"/>
</dbReference>
<evidence type="ECO:0000259" key="5">
    <source>
        <dbReference type="PROSITE" id="PS50931"/>
    </source>
</evidence>
<dbReference type="SUPFAM" id="SSF46785">
    <property type="entry name" value="Winged helix' DNA-binding domain"/>
    <property type="match status" value="1"/>
</dbReference>
<dbReference type="Gene3D" id="3.40.190.290">
    <property type="match status" value="1"/>
</dbReference>
<keyword evidence="4" id="KW-0804">Transcription</keyword>
<dbReference type="GO" id="GO:0003677">
    <property type="term" value="F:DNA binding"/>
    <property type="evidence" value="ECO:0007669"/>
    <property type="project" value="UniProtKB-KW"/>
</dbReference>
<feature type="domain" description="HTH lysR-type" evidence="5">
    <location>
        <begin position="10"/>
        <end position="67"/>
    </location>
</feature>
<dbReference type="PROSITE" id="PS50931">
    <property type="entry name" value="HTH_LYSR"/>
    <property type="match status" value="1"/>
</dbReference>
<evidence type="ECO:0000313" key="7">
    <source>
        <dbReference type="Proteomes" id="UP000199598"/>
    </source>
</evidence>
<keyword evidence="2" id="KW-0805">Transcription regulation</keyword>
<dbReference type="PANTHER" id="PTHR30427">
    <property type="entry name" value="TRANSCRIPTIONAL ACTIVATOR PROTEIN LYSR"/>
    <property type="match status" value="1"/>
</dbReference>
<protein>
    <submittedName>
        <fullName evidence="6">DNA-binding transcriptional regulator, LysR family</fullName>
    </submittedName>
</protein>
<comment type="similarity">
    <text evidence="1">Belongs to the LysR transcriptional regulatory family.</text>
</comment>
<comment type="caution">
    <text evidence="6">The sequence shown here is derived from an EMBL/GenBank/DDBJ whole genome shotgun (WGS) entry which is preliminary data.</text>
</comment>
<evidence type="ECO:0000313" key="6">
    <source>
        <dbReference type="EMBL" id="SFJ95599.1"/>
    </source>
</evidence>
<keyword evidence="7" id="KW-1185">Reference proteome</keyword>
<evidence type="ECO:0000256" key="3">
    <source>
        <dbReference type="ARBA" id="ARBA00023125"/>
    </source>
</evidence>
<dbReference type="Proteomes" id="UP000199598">
    <property type="component" value="Unassembled WGS sequence"/>
</dbReference>
<name>A0A1I3VKM0_9HYPH</name>
<proteinExistence type="inferred from homology"/>
<dbReference type="PANTHER" id="PTHR30427:SF1">
    <property type="entry name" value="TRANSCRIPTIONAL ACTIVATOR PROTEIN LYSR"/>
    <property type="match status" value="1"/>
</dbReference>
<accession>A0A1I3VKM0</accession>
<dbReference type="PRINTS" id="PR00039">
    <property type="entry name" value="HTHLYSR"/>
</dbReference>
<evidence type="ECO:0000256" key="4">
    <source>
        <dbReference type="ARBA" id="ARBA00023163"/>
    </source>
</evidence>
<dbReference type="Pfam" id="PF03466">
    <property type="entry name" value="LysR_substrate"/>
    <property type="match status" value="1"/>
</dbReference>
<sequence length="308" mass="33803">MSDTPTRPRLSLREFEVLRAVISVRKTTAAAARLGISQPAVSRAIKHLEERLGKTLFNRESGRLVPTSDALALNEKLEPVFEMLAGIENETFVSQHSSKPLRLAAPPTISHRFLLGVMAAFIKAYPGQKVELEIGTSSDVRNHVAEGHADLGITDGLSKHAGLTLEPLRSAIAHAVLHRDHPLASKAFIEPEDFDGQDFVALTRRFPVRAILERMFAERGIRPNIVAESSTAVSVSELVHAGVGVSVLNPFPVARNHPETLVFLPFKPRISYLNAFILPATTPSTPIARKFIEFTRAFEIEDPYSTPA</sequence>